<dbReference type="Proteomes" id="UP000266206">
    <property type="component" value="Unassembled WGS sequence"/>
</dbReference>
<dbReference type="OrthoDB" id="9806864at2"/>
<dbReference type="Gene3D" id="1.10.10.10">
    <property type="entry name" value="Winged helix-like DNA-binding domain superfamily/Winged helix DNA-binding domain"/>
    <property type="match status" value="1"/>
</dbReference>
<evidence type="ECO:0000259" key="1">
    <source>
        <dbReference type="PROSITE" id="PS50995"/>
    </source>
</evidence>
<dbReference type="Proteomes" id="UP000266483">
    <property type="component" value="Unassembled WGS sequence"/>
</dbReference>
<evidence type="ECO:0000313" key="4">
    <source>
        <dbReference type="Proteomes" id="UP000266206"/>
    </source>
</evidence>
<gene>
    <name evidence="2" type="ORF">CJO09_15310</name>
    <name evidence="3" type="ORF">CJP73_15725</name>
</gene>
<dbReference type="PANTHER" id="PTHR33164">
    <property type="entry name" value="TRANSCRIPTIONAL REGULATOR, MARR FAMILY"/>
    <property type="match status" value="1"/>
</dbReference>
<dbReference type="AlphaFoldDB" id="A0A3A1YMW6"/>
<sequence length="151" mass="17688">MLKEDFSPPNLDLDRNFAFQMASIIFRLEQDLRDSSLRQLDITYMHFRVLQYLLDEDGKKIGEIAKAIVARPPVLSRVIDQMEQRKLVRRNPDANDSRLTRVYLTQEGRDKYAQAWPAAHKIIHYALEALTPEEQESFSECLRKIGDHVCR</sequence>
<evidence type="ECO:0000313" key="2">
    <source>
        <dbReference type="EMBL" id="RII81676.1"/>
    </source>
</evidence>
<proteinExistence type="predicted"/>
<dbReference type="Pfam" id="PF12802">
    <property type="entry name" value="MarR_2"/>
    <property type="match status" value="1"/>
</dbReference>
<accession>A0A3A1YMW6</accession>
<dbReference type="InterPro" id="IPR036390">
    <property type="entry name" value="WH_DNA-bd_sf"/>
</dbReference>
<reference evidence="4 5" key="1">
    <citation type="submission" date="2017-08" db="EMBL/GenBank/DDBJ databases">
        <title>Pusillimonas indicus sp. nov., a member of the family Alcaligenaceae isolated from surface seawater.</title>
        <authorList>
            <person name="Li J."/>
        </authorList>
    </citation>
    <scope>NUCLEOTIDE SEQUENCE [LARGE SCALE GENOMIC DNA]</scope>
    <source>
        <strain evidence="2 5">17-4A</strain>
        <strain evidence="3 4">L52-1-41</strain>
    </source>
</reference>
<evidence type="ECO:0000313" key="3">
    <source>
        <dbReference type="EMBL" id="RIY39025.1"/>
    </source>
</evidence>
<dbReference type="InterPro" id="IPR036388">
    <property type="entry name" value="WH-like_DNA-bd_sf"/>
</dbReference>
<feature type="domain" description="HTH marR-type" evidence="1">
    <location>
        <begin position="14"/>
        <end position="147"/>
    </location>
</feature>
<dbReference type="PROSITE" id="PS50995">
    <property type="entry name" value="HTH_MARR_2"/>
    <property type="match status" value="1"/>
</dbReference>
<dbReference type="InterPro" id="IPR039422">
    <property type="entry name" value="MarR/SlyA-like"/>
</dbReference>
<evidence type="ECO:0000313" key="5">
    <source>
        <dbReference type="Proteomes" id="UP000266483"/>
    </source>
</evidence>
<comment type="caution">
    <text evidence="3">The sequence shown here is derived from an EMBL/GenBank/DDBJ whole genome shotgun (WGS) entry which is preliminary data.</text>
</comment>
<keyword evidence="5" id="KW-1185">Reference proteome</keyword>
<protein>
    <submittedName>
        <fullName evidence="3">Transcriptional regulator</fullName>
    </submittedName>
</protein>
<dbReference type="EMBL" id="NQYH01000023">
    <property type="protein sequence ID" value="RIY39025.1"/>
    <property type="molecule type" value="Genomic_DNA"/>
</dbReference>
<organism evidence="3 4">
    <name type="scientific">Neopusillimonas maritima</name>
    <dbReference type="NCBI Taxonomy" id="2026239"/>
    <lineage>
        <taxon>Bacteria</taxon>
        <taxon>Pseudomonadati</taxon>
        <taxon>Pseudomonadota</taxon>
        <taxon>Betaproteobacteria</taxon>
        <taxon>Burkholderiales</taxon>
        <taxon>Alcaligenaceae</taxon>
        <taxon>Neopusillimonas</taxon>
    </lineage>
</organism>
<dbReference type="SUPFAM" id="SSF46785">
    <property type="entry name" value="Winged helix' DNA-binding domain"/>
    <property type="match status" value="1"/>
</dbReference>
<dbReference type="PANTHER" id="PTHR33164:SF43">
    <property type="entry name" value="HTH-TYPE TRANSCRIPTIONAL REPRESSOR YETL"/>
    <property type="match status" value="1"/>
</dbReference>
<dbReference type="InterPro" id="IPR000835">
    <property type="entry name" value="HTH_MarR-typ"/>
</dbReference>
<dbReference type="GO" id="GO:0003700">
    <property type="term" value="F:DNA-binding transcription factor activity"/>
    <property type="evidence" value="ECO:0007669"/>
    <property type="project" value="InterPro"/>
</dbReference>
<dbReference type="EMBL" id="NQOU01000012">
    <property type="protein sequence ID" value="RII81676.1"/>
    <property type="molecule type" value="Genomic_DNA"/>
</dbReference>
<name>A0A3A1YMW6_9BURK</name>
<dbReference type="PRINTS" id="PR00598">
    <property type="entry name" value="HTHMARR"/>
</dbReference>
<dbReference type="GO" id="GO:0006950">
    <property type="term" value="P:response to stress"/>
    <property type="evidence" value="ECO:0007669"/>
    <property type="project" value="TreeGrafter"/>
</dbReference>
<dbReference type="SMART" id="SM00347">
    <property type="entry name" value="HTH_MARR"/>
    <property type="match status" value="1"/>
</dbReference>